<protein>
    <submittedName>
        <fullName evidence="1">Uncharacterized protein</fullName>
    </submittedName>
</protein>
<comment type="caution">
    <text evidence="1">The sequence shown here is derived from an EMBL/GenBank/DDBJ whole genome shotgun (WGS) entry which is preliminary data.</text>
</comment>
<sequence length="75" mass="8574">MSMDIQKGERYLNLDWTHFLISLDSSFRVKKFTGATLTSDDIEDDDVMPALIPIADDAECCRHCPFLQPRVKAKL</sequence>
<accession>A0AAD7NBV0</accession>
<reference evidence="1" key="1">
    <citation type="submission" date="2023-03" db="EMBL/GenBank/DDBJ databases">
        <title>Massive genome expansion in bonnet fungi (Mycena s.s.) driven by repeated elements and novel gene families across ecological guilds.</title>
        <authorList>
            <consortium name="Lawrence Berkeley National Laboratory"/>
            <person name="Harder C.B."/>
            <person name="Miyauchi S."/>
            <person name="Viragh M."/>
            <person name="Kuo A."/>
            <person name="Thoen E."/>
            <person name="Andreopoulos B."/>
            <person name="Lu D."/>
            <person name="Skrede I."/>
            <person name="Drula E."/>
            <person name="Henrissat B."/>
            <person name="Morin E."/>
            <person name="Kohler A."/>
            <person name="Barry K."/>
            <person name="LaButti K."/>
            <person name="Morin E."/>
            <person name="Salamov A."/>
            <person name="Lipzen A."/>
            <person name="Mereny Z."/>
            <person name="Hegedus B."/>
            <person name="Baldrian P."/>
            <person name="Stursova M."/>
            <person name="Weitz H."/>
            <person name="Taylor A."/>
            <person name="Grigoriev I.V."/>
            <person name="Nagy L.G."/>
            <person name="Martin F."/>
            <person name="Kauserud H."/>
        </authorList>
    </citation>
    <scope>NUCLEOTIDE SEQUENCE</scope>
    <source>
        <strain evidence="1">CBHHK182m</strain>
    </source>
</reference>
<name>A0AAD7NBV0_9AGAR</name>
<organism evidence="1 2">
    <name type="scientific">Mycena metata</name>
    <dbReference type="NCBI Taxonomy" id="1033252"/>
    <lineage>
        <taxon>Eukaryota</taxon>
        <taxon>Fungi</taxon>
        <taxon>Dikarya</taxon>
        <taxon>Basidiomycota</taxon>
        <taxon>Agaricomycotina</taxon>
        <taxon>Agaricomycetes</taxon>
        <taxon>Agaricomycetidae</taxon>
        <taxon>Agaricales</taxon>
        <taxon>Marasmiineae</taxon>
        <taxon>Mycenaceae</taxon>
        <taxon>Mycena</taxon>
    </lineage>
</organism>
<proteinExistence type="predicted"/>
<evidence type="ECO:0000313" key="2">
    <source>
        <dbReference type="Proteomes" id="UP001215598"/>
    </source>
</evidence>
<keyword evidence="2" id="KW-1185">Reference proteome</keyword>
<dbReference type="AlphaFoldDB" id="A0AAD7NBV0"/>
<dbReference type="Proteomes" id="UP001215598">
    <property type="component" value="Unassembled WGS sequence"/>
</dbReference>
<evidence type="ECO:0000313" key="1">
    <source>
        <dbReference type="EMBL" id="KAJ7753224.1"/>
    </source>
</evidence>
<gene>
    <name evidence="1" type="ORF">B0H16DRAFT_1723255</name>
</gene>
<dbReference type="EMBL" id="JARKIB010000056">
    <property type="protein sequence ID" value="KAJ7753224.1"/>
    <property type="molecule type" value="Genomic_DNA"/>
</dbReference>